<gene>
    <name evidence="1" type="ORF">OHC33_000320</name>
</gene>
<dbReference type="EMBL" id="JAKLMC020000001">
    <property type="protein sequence ID" value="KAK5958477.1"/>
    <property type="molecule type" value="Genomic_DNA"/>
</dbReference>
<dbReference type="Proteomes" id="UP001316803">
    <property type="component" value="Unassembled WGS sequence"/>
</dbReference>
<comment type="caution">
    <text evidence="1">The sequence shown here is derived from an EMBL/GenBank/DDBJ whole genome shotgun (WGS) entry which is preliminary data.</text>
</comment>
<evidence type="ECO:0000313" key="1">
    <source>
        <dbReference type="EMBL" id="KAK5958477.1"/>
    </source>
</evidence>
<dbReference type="AlphaFoldDB" id="A0AAN8ISS3"/>
<accession>A0AAN8ISS3</accession>
<organism evidence="1 2">
    <name type="scientific">Knufia fluminis</name>
    <dbReference type="NCBI Taxonomy" id="191047"/>
    <lineage>
        <taxon>Eukaryota</taxon>
        <taxon>Fungi</taxon>
        <taxon>Dikarya</taxon>
        <taxon>Ascomycota</taxon>
        <taxon>Pezizomycotina</taxon>
        <taxon>Eurotiomycetes</taxon>
        <taxon>Chaetothyriomycetidae</taxon>
        <taxon>Chaetothyriales</taxon>
        <taxon>Trichomeriaceae</taxon>
        <taxon>Knufia</taxon>
    </lineage>
</organism>
<proteinExistence type="predicted"/>
<sequence length="131" mass="15355">MSTHCAQEISDRSLNITLSTKVKKFIFTGNPTTPRPRTKIPIGAIKNYSKFGIALRKFPPEFRYKLLFGRDITDFRNGRQISREEKRELIGMFEAVEGEMERRERVLVEKGKRKRWRKKGRCEDGEDEMSG</sequence>
<keyword evidence="2" id="KW-1185">Reference proteome</keyword>
<protein>
    <submittedName>
        <fullName evidence="1">Uncharacterized protein</fullName>
    </submittedName>
</protein>
<name>A0AAN8ISS3_9EURO</name>
<reference evidence="1 2" key="1">
    <citation type="submission" date="2022-12" db="EMBL/GenBank/DDBJ databases">
        <title>Genomic features and morphological characterization of a novel Knufia sp. strain isolated from spacecraft assembly facility.</title>
        <authorList>
            <person name="Teixeira M."/>
            <person name="Chander A.M."/>
            <person name="Stajich J.E."/>
            <person name="Venkateswaran K."/>
        </authorList>
    </citation>
    <scope>NUCLEOTIDE SEQUENCE [LARGE SCALE GENOMIC DNA]</scope>
    <source>
        <strain evidence="1 2">FJI-L2-BK-P2</strain>
    </source>
</reference>
<evidence type="ECO:0000313" key="2">
    <source>
        <dbReference type="Proteomes" id="UP001316803"/>
    </source>
</evidence>